<evidence type="ECO:0000313" key="3">
    <source>
        <dbReference type="EMBL" id="TVY58934.1"/>
    </source>
</evidence>
<proteinExistence type="inferred from homology"/>
<reference evidence="3 4" key="1">
    <citation type="submission" date="2018-05" db="EMBL/GenBank/DDBJ databases">
        <title>Whole genome sequencing for identification of molecular markers to develop diagnostic detection tools for the regulated plant pathogen Lachnellula willkommii.</title>
        <authorList>
            <person name="Giroux E."/>
            <person name="Bilodeau G."/>
        </authorList>
    </citation>
    <scope>NUCLEOTIDE SEQUENCE [LARGE SCALE GENOMIC DNA]</scope>
    <source>
        <strain evidence="3 4">CBS 625.97</strain>
    </source>
</reference>
<dbReference type="GO" id="GO:0016491">
    <property type="term" value="F:oxidoreductase activity"/>
    <property type="evidence" value="ECO:0007669"/>
    <property type="project" value="TreeGrafter"/>
</dbReference>
<evidence type="ECO:0000256" key="1">
    <source>
        <dbReference type="ARBA" id="ARBA00006484"/>
    </source>
</evidence>
<dbReference type="Gene3D" id="3.40.50.720">
    <property type="entry name" value="NAD(P)-binding Rossmann-like Domain"/>
    <property type="match status" value="1"/>
</dbReference>
<accession>A0A7D8YRR0</accession>
<name>A0A7D8YRR0_9HELO</name>
<dbReference type="AlphaFoldDB" id="A0A7D8YRR0"/>
<evidence type="ECO:0000313" key="4">
    <source>
        <dbReference type="Proteomes" id="UP000481288"/>
    </source>
</evidence>
<dbReference type="Proteomes" id="UP000481288">
    <property type="component" value="Unassembled WGS sequence"/>
</dbReference>
<dbReference type="PANTHER" id="PTHR43544">
    <property type="entry name" value="SHORT-CHAIN DEHYDROGENASE/REDUCTASE"/>
    <property type="match status" value="1"/>
</dbReference>
<dbReference type="Pfam" id="PF00106">
    <property type="entry name" value="adh_short"/>
    <property type="match status" value="1"/>
</dbReference>
<protein>
    <submittedName>
        <fullName evidence="3">Short-chain dehydrogenase/reductase tropE</fullName>
    </submittedName>
</protein>
<dbReference type="PRINTS" id="PR00080">
    <property type="entry name" value="SDRFAMILY"/>
</dbReference>
<sequence>MDSSKTIVFITGANGGIGFETASLFATISSYHIIIGARSVEKGEKAVSEIKSQSPQAAVSFVQIDVTDDKSITDAAATVEKDFGRVDVLINNAGIISRAESLRDKLRENMETNTIGAAVVSQSFRPLLLKSQHAKIINVSSGLGSITETLNPKFPYYKSTVGPYMMSKAAMNMLTAYDYVHLGDKGVKVWSFCPGFVVTNLTGTGEKGVQDRIARGAGSPKESARGLLDIVEGKRDADVGKFIHKDGVYGW</sequence>
<dbReference type="PANTHER" id="PTHR43544:SF32">
    <property type="entry name" value="CHAIN DEHYDROGENASE, PUTATIVE (AFU_ORTHOLOGUE AFUA_5G01530)-RELATED"/>
    <property type="match status" value="1"/>
</dbReference>
<gene>
    <name evidence="3" type="primary">tropE_7</name>
    <name evidence="3" type="ORF">LCER1_G000774</name>
</gene>
<comment type="similarity">
    <text evidence="1 2">Belongs to the short-chain dehydrogenases/reductases (SDR) family.</text>
</comment>
<organism evidence="3 4">
    <name type="scientific">Lachnellula cervina</name>
    <dbReference type="NCBI Taxonomy" id="1316786"/>
    <lineage>
        <taxon>Eukaryota</taxon>
        <taxon>Fungi</taxon>
        <taxon>Dikarya</taxon>
        <taxon>Ascomycota</taxon>
        <taxon>Pezizomycotina</taxon>
        <taxon>Leotiomycetes</taxon>
        <taxon>Helotiales</taxon>
        <taxon>Lachnaceae</taxon>
        <taxon>Lachnellula</taxon>
    </lineage>
</organism>
<dbReference type="InterPro" id="IPR002347">
    <property type="entry name" value="SDR_fam"/>
</dbReference>
<dbReference type="PRINTS" id="PR00081">
    <property type="entry name" value="GDHRDH"/>
</dbReference>
<dbReference type="GO" id="GO:0005737">
    <property type="term" value="C:cytoplasm"/>
    <property type="evidence" value="ECO:0007669"/>
    <property type="project" value="TreeGrafter"/>
</dbReference>
<dbReference type="InterPro" id="IPR036291">
    <property type="entry name" value="NAD(P)-bd_dom_sf"/>
</dbReference>
<comment type="caution">
    <text evidence="3">The sequence shown here is derived from an EMBL/GenBank/DDBJ whole genome shotgun (WGS) entry which is preliminary data.</text>
</comment>
<keyword evidence="4" id="KW-1185">Reference proteome</keyword>
<dbReference type="InterPro" id="IPR051468">
    <property type="entry name" value="Fungal_SecMetab_SDRs"/>
</dbReference>
<dbReference type="SUPFAM" id="SSF51735">
    <property type="entry name" value="NAD(P)-binding Rossmann-fold domains"/>
    <property type="match status" value="1"/>
</dbReference>
<evidence type="ECO:0000256" key="2">
    <source>
        <dbReference type="RuleBase" id="RU000363"/>
    </source>
</evidence>
<dbReference type="GO" id="GO:0019748">
    <property type="term" value="P:secondary metabolic process"/>
    <property type="evidence" value="ECO:0007669"/>
    <property type="project" value="TreeGrafter"/>
</dbReference>
<dbReference type="OrthoDB" id="1933717at2759"/>
<dbReference type="EMBL" id="QGMG01000020">
    <property type="protein sequence ID" value="TVY58934.1"/>
    <property type="molecule type" value="Genomic_DNA"/>
</dbReference>